<dbReference type="InterPro" id="IPR036909">
    <property type="entry name" value="Cyt_c-like_dom_sf"/>
</dbReference>
<dbReference type="Gene3D" id="1.10.760.10">
    <property type="entry name" value="Cytochrome c-like domain"/>
    <property type="match status" value="1"/>
</dbReference>
<dbReference type="PIRSF" id="PIRSF000025">
    <property type="entry name" value="Cytc_Bsub_c550"/>
    <property type="match status" value="1"/>
</dbReference>
<name>A0ABX5ET99_9BACL</name>
<evidence type="ECO:0000256" key="6">
    <source>
        <dbReference type="PROSITE-ProRule" id="PRU00433"/>
    </source>
</evidence>
<accession>A0ABX5ET99</accession>
<evidence type="ECO:0000256" key="3">
    <source>
        <dbReference type="ARBA" id="ARBA00022723"/>
    </source>
</evidence>
<dbReference type="PANTHER" id="PTHR37823">
    <property type="entry name" value="CYTOCHROME C-553-LIKE"/>
    <property type="match status" value="1"/>
</dbReference>
<dbReference type="InterPro" id="IPR051811">
    <property type="entry name" value="Cytochrome_c550/c551-like"/>
</dbReference>
<evidence type="ECO:0000313" key="9">
    <source>
        <dbReference type="EMBL" id="PRZ15338.1"/>
    </source>
</evidence>
<evidence type="ECO:0000256" key="5">
    <source>
        <dbReference type="ARBA" id="ARBA00023004"/>
    </source>
</evidence>
<protein>
    <submittedName>
        <fullName evidence="9">Cytochrome c551/cytochrome c550</fullName>
    </submittedName>
</protein>
<sequence length="109" mass="11547">MHKVGSASLACLVLLLATTACQNAEAPGQGTSSTTETAGPQDIYQRHCANCHGGNLQGGFGPALKKVGAKYDKDEILQIIQKGKGNMPSQDYVSKQDQATLAQWLSEQK</sequence>
<dbReference type="PANTHER" id="PTHR37823:SF4">
    <property type="entry name" value="MENAQUINOL-CYTOCHROME C REDUCTASE CYTOCHROME B_C SUBUNIT"/>
    <property type="match status" value="1"/>
</dbReference>
<evidence type="ECO:0000313" key="10">
    <source>
        <dbReference type="Proteomes" id="UP000238836"/>
    </source>
</evidence>
<dbReference type="RefSeq" id="WP_106342079.1">
    <property type="nucleotide sequence ID" value="NZ_PVTZ01000004.1"/>
</dbReference>
<reference evidence="9 10" key="1">
    <citation type="submission" date="2018-03" db="EMBL/GenBank/DDBJ databases">
        <title>Genomic Encyclopedia of Archaeal and Bacterial Type Strains, Phase II (KMG-II): from individual species to whole genera.</title>
        <authorList>
            <person name="Goeker M."/>
        </authorList>
    </citation>
    <scope>NUCLEOTIDE SEQUENCE [LARGE SCALE GENOMIC DNA]</scope>
    <source>
        <strain evidence="9 10">RHA1</strain>
    </source>
</reference>
<keyword evidence="10" id="KW-1185">Reference proteome</keyword>
<evidence type="ECO:0000256" key="2">
    <source>
        <dbReference type="ARBA" id="ARBA00022617"/>
    </source>
</evidence>
<dbReference type="Pfam" id="PF13442">
    <property type="entry name" value="Cytochrome_CBB3"/>
    <property type="match status" value="1"/>
</dbReference>
<comment type="caution">
    <text evidence="9">The sequence shown here is derived from an EMBL/GenBank/DDBJ whole genome shotgun (WGS) entry which is preliminary data.</text>
</comment>
<keyword evidence="4" id="KW-0249">Electron transport</keyword>
<keyword evidence="1" id="KW-0813">Transport</keyword>
<keyword evidence="7" id="KW-0732">Signal</keyword>
<keyword evidence="2 6" id="KW-0349">Heme</keyword>
<dbReference type="InterPro" id="IPR012218">
    <property type="entry name" value="Cyt_c_BACSU-c550-type"/>
</dbReference>
<dbReference type="EMBL" id="PVTZ01000004">
    <property type="protein sequence ID" value="PRZ15338.1"/>
    <property type="molecule type" value="Genomic_DNA"/>
</dbReference>
<proteinExistence type="predicted"/>
<evidence type="ECO:0000256" key="1">
    <source>
        <dbReference type="ARBA" id="ARBA00022448"/>
    </source>
</evidence>
<dbReference type="InterPro" id="IPR009056">
    <property type="entry name" value="Cyt_c-like_dom"/>
</dbReference>
<dbReference type="SUPFAM" id="SSF46626">
    <property type="entry name" value="Cytochrome c"/>
    <property type="match status" value="1"/>
</dbReference>
<evidence type="ECO:0000256" key="4">
    <source>
        <dbReference type="ARBA" id="ARBA00022982"/>
    </source>
</evidence>
<gene>
    <name evidence="9" type="ORF">CLV36_10461</name>
</gene>
<feature type="domain" description="Cytochrome c" evidence="8">
    <location>
        <begin position="35"/>
        <end position="109"/>
    </location>
</feature>
<feature type="signal peptide" evidence="7">
    <location>
        <begin position="1"/>
        <end position="26"/>
    </location>
</feature>
<dbReference type="PROSITE" id="PS51007">
    <property type="entry name" value="CYTC"/>
    <property type="match status" value="1"/>
</dbReference>
<keyword evidence="5 6" id="KW-0408">Iron</keyword>
<feature type="chain" id="PRO_5047466382" evidence="7">
    <location>
        <begin position="27"/>
        <end position="109"/>
    </location>
</feature>
<organism evidence="9 10">
    <name type="scientific">Laceyella sediminis</name>
    <dbReference type="NCBI Taxonomy" id="573074"/>
    <lineage>
        <taxon>Bacteria</taxon>
        <taxon>Bacillati</taxon>
        <taxon>Bacillota</taxon>
        <taxon>Bacilli</taxon>
        <taxon>Bacillales</taxon>
        <taxon>Thermoactinomycetaceae</taxon>
        <taxon>Laceyella</taxon>
    </lineage>
</organism>
<evidence type="ECO:0000256" key="7">
    <source>
        <dbReference type="SAM" id="SignalP"/>
    </source>
</evidence>
<evidence type="ECO:0000259" key="8">
    <source>
        <dbReference type="PROSITE" id="PS51007"/>
    </source>
</evidence>
<dbReference type="PROSITE" id="PS51257">
    <property type="entry name" value="PROKAR_LIPOPROTEIN"/>
    <property type="match status" value="1"/>
</dbReference>
<keyword evidence="3 6" id="KW-0479">Metal-binding</keyword>
<dbReference type="Proteomes" id="UP000238836">
    <property type="component" value="Unassembled WGS sequence"/>
</dbReference>